<name>A0A1E3G4Q8_9BACT</name>
<organism evidence="1 2">
    <name type="scientific">Fervidobacterium thailandense</name>
    <dbReference type="NCBI Taxonomy" id="1008305"/>
    <lineage>
        <taxon>Bacteria</taxon>
        <taxon>Thermotogati</taxon>
        <taxon>Thermotogota</taxon>
        <taxon>Thermotogae</taxon>
        <taxon>Thermotogales</taxon>
        <taxon>Fervidobacteriaceae</taxon>
        <taxon>Fervidobacterium</taxon>
    </lineage>
</organism>
<protein>
    <submittedName>
        <fullName evidence="1">Uncharacterized protein</fullName>
    </submittedName>
</protein>
<dbReference type="STRING" id="1008305.A4H02_00170"/>
<accession>A0A1E3G4Q8</accession>
<comment type="caution">
    <text evidence="1">The sequence shown here is derived from an EMBL/GenBank/DDBJ whole genome shotgun (WGS) entry which is preliminary data.</text>
</comment>
<sequence>MCVGSQRITVQRFEKYNYFVLSADKSDKSSEITLNKCPFFVILKLANKIIECQNGLESEDACERRGLES</sequence>
<evidence type="ECO:0000313" key="2">
    <source>
        <dbReference type="Proteomes" id="UP000094570"/>
    </source>
</evidence>
<evidence type="ECO:0000313" key="1">
    <source>
        <dbReference type="EMBL" id="ODN31237.1"/>
    </source>
</evidence>
<gene>
    <name evidence="1" type="ORF">A4H02_00170</name>
</gene>
<keyword evidence="2" id="KW-1185">Reference proteome</keyword>
<dbReference type="AlphaFoldDB" id="A0A1E3G4Q8"/>
<dbReference type="Proteomes" id="UP000094570">
    <property type="component" value="Unassembled WGS sequence"/>
</dbReference>
<proteinExistence type="predicted"/>
<reference evidence="2" key="1">
    <citation type="submission" date="2016-04" db="EMBL/GenBank/DDBJ databases">
        <title>The genome sequence project of a novel Fervidobacterium isolate from a hot spring in Thailand.</title>
        <authorList>
            <person name="Gonzalez J.M."/>
            <person name="Cuecas A."/>
            <person name="Kanoksilapatham W."/>
        </authorList>
    </citation>
    <scope>NUCLEOTIDE SEQUENCE [LARGE SCALE GENOMIC DNA]</scope>
    <source>
        <strain evidence="2">FC2004</strain>
    </source>
</reference>
<dbReference type="EMBL" id="LWAF01000001">
    <property type="protein sequence ID" value="ODN31237.1"/>
    <property type="molecule type" value="Genomic_DNA"/>
</dbReference>